<reference evidence="2 3" key="1">
    <citation type="submission" date="2020-08" db="EMBL/GenBank/DDBJ databases">
        <title>Genomic Encyclopedia of Type Strains, Phase IV (KMG-IV): sequencing the most valuable type-strain genomes for metagenomic binning, comparative biology and taxonomic classification.</title>
        <authorList>
            <person name="Goeker M."/>
        </authorList>
    </citation>
    <scope>NUCLEOTIDE SEQUENCE [LARGE SCALE GENOMIC DNA]</scope>
    <source>
        <strain evidence="2 3">DSM 105074</strain>
    </source>
</reference>
<feature type="domain" description="HTH luxR-type" evidence="1">
    <location>
        <begin position="10"/>
        <end position="75"/>
    </location>
</feature>
<dbReference type="InterPro" id="IPR036388">
    <property type="entry name" value="WH-like_DNA-bd_sf"/>
</dbReference>
<evidence type="ECO:0000313" key="3">
    <source>
        <dbReference type="Proteomes" id="UP000557307"/>
    </source>
</evidence>
<dbReference type="SMART" id="SM00421">
    <property type="entry name" value="HTH_LUXR"/>
    <property type="match status" value="1"/>
</dbReference>
<dbReference type="InterPro" id="IPR000792">
    <property type="entry name" value="Tscrpt_reg_LuxR_C"/>
</dbReference>
<dbReference type="PROSITE" id="PS00622">
    <property type="entry name" value="HTH_LUXR_1"/>
    <property type="match status" value="1"/>
</dbReference>
<organism evidence="2 3">
    <name type="scientific">Rhabdobacter roseus</name>
    <dbReference type="NCBI Taxonomy" id="1655419"/>
    <lineage>
        <taxon>Bacteria</taxon>
        <taxon>Pseudomonadati</taxon>
        <taxon>Bacteroidota</taxon>
        <taxon>Cytophagia</taxon>
        <taxon>Cytophagales</taxon>
        <taxon>Cytophagaceae</taxon>
        <taxon>Rhabdobacter</taxon>
    </lineage>
</organism>
<dbReference type="EMBL" id="JACHGF010000004">
    <property type="protein sequence ID" value="MBB5284861.1"/>
    <property type="molecule type" value="Genomic_DNA"/>
</dbReference>
<dbReference type="SUPFAM" id="SSF46894">
    <property type="entry name" value="C-terminal effector domain of the bipartite response regulators"/>
    <property type="match status" value="1"/>
</dbReference>
<dbReference type="InterPro" id="IPR016032">
    <property type="entry name" value="Sig_transdc_resp-reg_C-effctor"/>
</dbReference>
<proteinExistence type="predicted"/>
<protein>
    <submittedName>
        <fullName evidence="2">DNA-binding NarL/FixJ family response regulator</fullName>
    </submittedName>
</protein>
<dbReference type="AlphaFoldDB" id="A0A840TML7"/>
<sequence>MNLPNGYLMPNEHLYLLTQREWIVLLYVAADFSNTAIADKLCITGRSVINYRNRIGDKLQLKGRSTLGYFARRNIDHLKYSYTIYWGKLPISSPYCPDID</sequence>
<dbReference type="Gene3D" id="1.10.10.10">
    <property type="entry name" value="Winged helix-like DNA-binding domain superfamily/Winged helix DNA-binding domain"/>
    <property type="match status" value="1"/>
</dbReference>
<comment type="caution">
    <text evidence="2">The sequence shown here is derived from an EMBL/GenBank/DDBJ whole genome shotgun (WGS) entry which is preliminary data.</text>
</comment>
<dbReference type="GO" id="GO:0003677">
    <property type="term" value="F:DNA binding"/>
    <property type="evidence" value="ECO:0007669"/>
    <property type="project" value="UniProtKB-KW"/>
</dbReference>
<accession>A0A840TML7</accession>
<dbReference type="PROSITE" id="PS50043">
    <property type="entry name" value="HTH_LUXR_2"/>
    <property type="match status" value="1"/>
</dbReference>
<dbReference type="Pfam" id="PF00196">
    <property type="entry name" value="GerE"/>
    <property type="match status" value="1"/>
</dbReference>
<evidence type="ECO:0000259" key="1">
    <source>
        <dbReference type="PROSITE" id="PS50043"/>
    </source>
</evidence>
<keyword evidence="2" id="KW-0238">DNA-binding</keyword>
<dbReference type="Proteomes" id="UP000557307">
    <property type="component" value="Unassembled WGS sequence"/>
</dbReference>
<evidence type="ECO:0000313" key="2">
    <source>
        <dbReference type="EMBL" id="MBB5284861.1"/>
    </source>
</evidence>
<gene>
    <name evidence="2" type="ORF">HNQ92_003009</name>
</gene>
<keyword evidence="3" id="KW-1185">Reference proteome</keyword>
<name>A0A840TML7_9BACT</name>
<dbReference type="CDD" id="cd06170">
    <property type="entry name" value="LuxR_C_like"/>
    <property type="match status" value="1"/>
</dbReference>
<dbReference type="GO" id="GO:0006355">
    <property type="term" value="P:regulation of DNA-templated transcription"/>
    <property type="evidence" value="ECO:0007669"/>
    <property type="project" value="InterPro"/>
</dbReference>